<dbReference type="EMBL" id="KL597021">
    <property type="protein sequence ID" value="KER20784.1"/>
    <property type="molecule type" value="Genomic_DNA"/>
</dbReference>
<keyword evidence="2" id="KW-1185">Reference proteome</keyword>
<protein>
    <submittedName>
        <fullName evidence="1">Uncharacterized protein</fullName>
    </submittedName>
</protein>
<dbReference type="RefSeq" id="XP_009175469.1">
    <property type="nucleotide sequence ID" value="XM_009177205.1"/>
</dbReference>
<dbReference type="CTD" id="20324910"/>
<accession>A0A075A048</accession>
<gene>
    <name evidence="1" type="ORF">T265_10742</name>
</gene>
<reference evidence="1 2" key="1">
    <citation type="submission" date="2013-11" db="EMBL/GenBank/DDBJ databases">
        <title>Opisthorchis viverrini - life in the bile duct.</title>
        <authorList>
            <person name="Young N.D."/>
            <person name="Nagarajan N."/>
            <person name="Lin S.J."/>
            <person name="Korhonen P.K."/>
            <person name="Jex A.R."/>
            <person name="Hall R.S."/>
            <person name="Safavi-Hemami H."/>
            <person name="Kaewkong W."/>
            <person name="Bertrand D."/>
            <person name="Gao S."/>
            <person name="Seet Q."/>
            <person name="Wongkham S."/>
            <person name="Teh B.T."/>
            <person name="Wongkham C."/>
            <person name="Intapan P.M."/>
            <person name="Maleewong W."/>
            <person name="Yang X."/>
            <person name="Hu M."/>
            <person name="Wang Z."/>
            <person name="Hofmann A."/>
            <person name="Sternberg P.W."/>
            <person name="Tan P."/>
            <person name="Wang J."/>
            <person name="Gasser R.B."/>
        </authorList>
    </citation>
    <scope>NUCLEOTIDE SEQUENCE [LARGE SCALE GENOMIC DNA]</scope>
</reference>
<organism evidence="1 2">
    <name type="scientific">Opisthorchis viverrini</name>
    <name type="common">Southeast Asian liver fluke</name>
    <dbReference type="NCBI Taxonomy" id="6198"/>
    <lineage>
        <taxon>Eukaryota</taxon>
        <taxon>Metazoa</taxon>
        <taxon>Spiralia</taxon>
        <taxon>Lophotrochozoa</taxon>
        <taxon>Platyhelminthes</taxon>
        <taxon>Trematoda</taxon>
        <taxon>Digenea</taxon>
        <taxon>Opisthorchiida</taxon>
        <taxon>Opisthorchiata</taxon>
        <taxon>Opisthorchiidae</taxon>
        <taxon>Opisthorchis</taxon>
    </lineage>
</organism>
<dbReference type="KEGG" id="ovi:T265_10742"/>
<dbReference type="GeneID" id="20324910"/>
<dbReference type="Proteomes" id="UP000054324">
    <property type="component" value="Unassembled WGS sequence"/>
</dbReference>
<sequence>MASSVHFCHLISNHTQYDGHFVPDVNVVSTCRKRPLVGSDRRQTSDVGCKKKELSGDGLYWSGNILQVREEQLHPRALFAQPCAESKPPRGKQCMSWQRSMKTLTSKLSG</sequence>
<name>A0A075A048_OPIVI</name>
<proteinExistence type="predicted"/>
<evidence type="ECO:0000313" key="2">
    <source>
        <dbReference type="Proteomes" id="UP000054324"/>
    </source>
</evidence>
<dbReference type="AlphaFoldDB" id="A0A075A048"/>
<evidence type="ECO:0000313" key="1">
    <source>
        <dbReference type="EMBL" id="KER20784.1"/>
    </source>
</evidence>